<gene>
    <name evidence="1" type="ORF">A3A13_03605</name>
</gene>
<protein>
    <submittedName>
        <fullName evidence="1">Uncharacterized protein</fullName>
    </submittedName>
</protein>
<evidence type="ECO:0000313" key="1">
    <source>
        <dbReference type="EMBL" id="OGN24237.1"/>
    </source>
</evidence>
<dbReference type="AlphaFoldDB" id="A0A1F8GFS5"/>
<dbReference type="STRING" id="1802695.A3A13_03605"/>
<dbReference type="EMBL" id="MGKJ01000013">
    <property type="protein sequence ID" value="OGN24237.1"/>
    <property type="molecule type" value="Genomic_DNA"/>
</dbReference>
<accession>A0A1F8GFS5</accession>
<name>A0A1F8GFS5_9BACT</name>
<organism evidence="1 2">
    <name type="scientific">Candidatus Yanofskybacteria bacterium RIFCSPLOWO2_01_FULL_43_22</name>
    <dbReference type="NCBI Taxonomy" id="1802695"/>
    <lineage>
        <taxon>Bacteria</taxon>
        <taxon>Candidatus Yanofskyibacteriota</taxon>
    </lineage>
</organism>
<reference evidence="1 2" key="1">
    <citation type="journal article" date="2016" name="Nat. Commun.">
        <title>Thousands of microbial genomes shed light on interconnected biogeochemical processes in an aquifer system.</title>
        <authorList>
            <person name="Anantharaman K."/>
            <person name="Brown C.T."/>
            <person name="Hug L.A."/>
            <person name="Sharon I."/>
            <person name="Castelle C.J."/>
            <person name="Probst A.J."/>
            <person name="Thomas B.C."/>
            <person name="Singh A."/>
            <person name="Wilkins M.J."/>
            <person name="Karaoz U."/>
            <person name="Brodie E.L."/>
            <person name="Williams K.H."/>
            <person name="Hubbard S.S."/>
            <person name="Banfield J.F."/>
        </authorList>
    </citation>
    <scope>NUCLEOTIDE SEQUENCE [LARGE SCALE GENOMIC DNA]</scope>
</reference>
<sequence length="168" mass="20001">MRFSKEKTHELKEKVRFEMVKNPHVSIVDLQQILSDYYGHRFDKNYVNKLKNKVHRERVLRLDFASLNEDLAKLEDLCNFARYELVGIVFNEEKKYKPSEIIAAFRTIFWAEVTLFEAKLNAGIFQKAKQNQTKEKPLTKEETELMNKALNYMQIDFVDFSAENKNEQ</sequence>
<comment type="caution">
    <text evidence="1">The sequence shown here is derived from an EMBL/GenBank/DDBJ whole genome shotgun (WGS) entry which is preliminary data.</text>
</comment>
<proteinExistence type="predicted"/>
<dbReference type="Proteomes" id="UP000178911">
    <property type="component" value="Unassembled WGS sequence"/>
</dbReference>
<evidence type="ECO:0000313" key="2">
    <source>
        <dbReference type="Proteomes" id="UP000178911"/>
    </source>
</evidence>